<keyword evidence="2" id="KW-1185">Reference proteome</keyword>
<evidence type="ECO:0000313" key="1">
    <source>
        <dbReference type="EMBL" id="KAK6635460.1"/>
    </source>
</evidence>
<protein>
    <submittedName>
        <fullName evidence="1">Uncharacterized protein</fullName>
    </submittedName>
</protein>
<comment type="caution">
    <text evidence="1">The sequence shown here is derived from an EMBL/GenBank/DDBJ whole genome shotgun (WGS) entry which is preliminary data.</text>
</comment>
<sequence>MGKYYFPFVTEHNDKFTLFIFRVIQEIEITEKGLEVGDLENLKTEKDPFFYVQRKTGVVIRRRKKAKDHLSIDQLYDWKKVSLMYVRNGYAKISGLHSCKLMMETLVNSLKKENISYNPIDLRMAEEDEIRKNLESREFLGDYSGEFSF</sequence>
<accession>A0ABR1B940</accession>
<gene>
    <name evidence="1" type="ORF">RUM44_000711</name>
</gene>
<reference evidence="1 2" key="1">
    <citation type="submission" date="2023-09" db="EMBL/GenBank/DDBJ databases">
        <title>Genomes of two closely related lineages of the louse Polyplax serrata with different host specificities.</title>
        <authorList>
            <person name="Martinu J."/>
            <person name="Tarabai H."/>
            <person name="Stefka J."/>
            <person name="Hypsa V."/>
        </authorList>
    </citation>
    <scope>NUCLEOTIDE SEQUENCE [LARGE SCALE GENOMIC DNA]</scope>
    <source>
        <strain evidence="1">98ZLc_SE</strain>
    </source>
</reference>
<dbReference type="Proteomes" id="UP001359485">
    <property type="component" value="Unassembled WGS sequence"/>
</dbReference>
<organism evidence="1 2">
    <name type="scientific">Polyplax serrata</name>
    <name type="common">Common mouse louse</name>
    <dbReference type="NCBI Taxonomy" id="468196"/>
    <lineage>
        <taxon>Eukaryota</taxon>
        <taxon>Metazoa</taxon>
        <taxon>Ecdysozoa</taxon>
        <taxon>Arthropoda</taxon>
        <taxon>Hexapoda</taxon>
        <taxon>Insecta</taxon>
        <taxon>Pterygota</taxon>
        <taxon>Neoptera</taxon>
        <taxon>Paraneoptera</taxon>
        <taxon>Psocodea</taxon>
        <taxon>Troctomorpha</taxon>
        <taxon>Phthiraptera</taxon>
        <taxon>Anoplura</taxon>
        <taxon>Polyplacidae</taxon>
        <taxon>Polyplax</taxon>
    </lineage>
</organism>
<dbReference type="EMBL" id="JAWJWF010000003">
    <property type="protein sequence ID" value="KAK6635460.1"/>
    <property type="molecule type" value="Genomic_DNA"/>
</dbReference>
<name>A0ABR1B940_POLSC</name>
<evidence type="ECO:0000313" key="2">
    <source>
        <dbReference type="Proteomes" id="UP001359485"/>
    </source>
</evidence>
<proteinExistence type="predicted"/>